<name>A0A5C3LTS9_9AGAR</name>
<accession>A0A5C3LTS9</accession>
<dbReference type="EMBL" id="ML213615">
    <property type="protein sequence ID" value="TFK36195.1"/>
    <property type="molecule type" value="Genomic_DNA"/>
</dbReference>
<dbReference type="Gene3D" id="1.20.1280.50">
    <property type="match status" value="1"/>
</dbReference>
<organism evidence="1 2">
    <name type="scientific">Crucibulum laeve</name>
    <dbReference type="NCBI Taxonomy" id="68775"/>
    <lineage>
        <taxon>Eukaryota</taxon>
        <taxon>Fungi</taxon>
        <taxon>Dikarya</taxon>
        <taxon>Basidiomycota</taxon>
        <taxon>Agaricomycotina</taxon>
        <taxon>Agaricomycetes</taxon>
        <taxon>Agaricomycetidae</taxon>
        <taxon>Agaricales</taxon>
        <taxon>Agaricineae</taxon>
        <taxon>Nidulariaceae</taxon>
        <taxon>Crucibulum</taxon>
    </lineage>
</organism>
<dbReference type="SUPFAM" id="SSF52047">
    <property type="entry name" value="RNI-like"/>
    <property type="match status" value="1"/>
</dbReference>
<reference evidence="1 2" key="1">
    <citation type="journal article" date="2019" name="Nat. Ecol. Evol.">
        <title>Megaphylogeny resolves global patterns of mushroom evolution.</title>
        <authorList>
            <person name="Varga T."/>
            <person name="Krizsan K."/>
            <person name="Foldi C."/>
            <person name="Dima B."/>
            <person name="Sanchez-Garcia M."/>
            <person name="Sanchez-Ramirez S."/>
            <person name="Szollosi G.J."/>
            <person name="Szarkandi J.G."/>
            <person name="Papp V."/>
            <person name="Albert L."/>
            <person name="Andreopoulos W."/>
            <person name="Angelini C."/>
            <person name="Antonin V."/>
            <person name="Barry K.W."/>
            <person name="Bougher N.L."/>
            <person name="Buchanan P."/>
            <person name="Buyck B."/>
            <person name="Bense V."/>
            <person name="Catcheside P."/>
            <person name="Chovatia M."/>
            <person name="Cooper J."/>
            <person name="Damon W."/>
            <person name="Desjardin D."/>
            <person name="Finy P."/>
            <person name="Geml J."/>
            <person name="Haridas S."/>
            <person name="Hughes K."/>
            <person name="Justo A."/>
            <person name="Karasinski D."/>
            <person name="Kautmanova I."/>
            <person name="Kiss B."/>
            <person name="Kocsube S."/>
            <person name="Kotiranta H."/>
            <person name="LaButti K.M."/>
            <person name="Lechner B.E."/>
            <person name="Liimatainen K."/>
            <person name="Lipzen A."/>
            <person name="Lukacs Z."/>
            <person name="Mihaltcheva S."/>
            <person name="Morgado L.N."/>
            <person name="Niskanen T."/>
            <person name="Noordeloos M.E."/>
            <person name="Ohm R.A."/>
            <person name="Ortiz-Santana B."/>
            <person name="Ovrebo C."/>
            <person name="Racz N."/>
            <person name="Riley R."/>
            <person name="Savchenko A."/>
            <person name="Shiryaev A."/>
            <person name="Soop K."/>
            <person name="Spirin V."/>
            <person name="Szebenyi C."/>
            <person name="Tomsovsky M."/>
            <person name="Tulloss R.E."/>
            <person name="Uehling J."/>
            <person name="Grigoriev I.V."/>
            <person name="Vagvolgyi C."/>
            <person name="Papp T."/>
            <person name="Martin F.M."/>
            <person name="Miettinen O."/>
            <person name="Hibbett D.S."/>
            <person name="Nagy L.G."/>
        </authorList>
    </citation>
    <scope>NUCLEOTIDE SEQUENCE [LARGE SCALE GENOMIC DNA]</scope>
    <source>
        <strain evidence="1 2">CBS 166.37</strain>
    </source>
</reference>
<evidence type="ECO:0000313" key="1">
    <source>
        <dbReference type="EMBL" id="TFK36195.1"/>
    </source>
</evidence>
<keyword evidence="2" id="KW-1185">Reference proteome</keyword>
<dbReference type="InterPro" id="IPR032675">
    <property type="entry name" value="LRR_dom_sf"/>
</dbReference>
<dbReference type="Gene3D" id="3.80.10.10">
    <property type="entry name" value="Ribonuclease Inhibitor"/>
    <property type="match status" value="1"/>
</dbReference>
<protein>
    <submittedName>
        <fullName evidence="1">Uncharacterized protein</fullName>
    </submittedName>
</protein>
<gene>
    <name evidence="1" type="ORF">BDQ12DRAFT_686990</name>
</gene>
<evidence type="ECO:0000313" key="2">
    <source>
        <dbReference type="Proteomes" id="UP000308652"/>
    </source>
</evidence>
<dbReference type="OrthoDB" id="3237066at2759"/>
<sequence>MYPRSRSTQRSSPINGLPIELLSYIFTLGTHATQEVSETNDAHRQPPFNVESVKTPLILSAVCHHWRRVVLNSPGLWTSLCITTEMVENLDEEEMEHIPSTSTQSSIINTSHLTAYLRLSRSYPLDILIDARDQDWDFFEPEIPSEYEMNTYTPPFSNAHMNTIVSKLLPHLSRWRSLSILTDSWSPMYTALNQINSSITSSGAPILESLILMRCNDFISFSPEFQPQTMKGPSFLAFGNGILDDCSQLLPKLKHLTLRGVHVDWTSLSAILASSQRGLSSLELSSHCDDVRPSLSEFQQLLQANPALEQLSISGSGPFIPEDVEDFEDLMMHDVEPVSLPVLDDITIGYRCAVEGRTILELLDAPNAKNLALEDARYPGDPEDVDAGSLLTYIGTGSFVQENAEQPYLVQWQLSGGAEVPFSIAGQSSVPKCRHGAVQESEPASRAAFPLLENVMLKNVKSCPRPLEAFFGSLPNLQRLELIGMSMQAVRALLPLKKAVSISSSLSVDSPLCSCPCPQLQSLCIRGFEHLQLPDYHFIIGGLDTEREVNGGSFIREVDIYLDAMGDMAEDVLVVPTLSPKKKVKIFREMSVEVDEDYIEMEAEMDAFKTGGVFNDPVFDAYYSAGTLVR</sequence>
<dbReference type="PANTHER" id="PTHR38926">
    <property type="entry name" value="F-BOX DOMAIN CONTAINING PROTEIN, EXPRESSED"/>
    <property type="match status" value="1"/>
</dbReference>
<proteinExistence type="predicted"/>
<dbReference type="InterPro" id="IPR036047">
    <property type="entry name" value="F-box-like_dom_sf"/>
</dbReference>
<dbReference type="AlphaFoldDB" id="A0A5C3LTS9"/>
<dbReference type="PANTHER" id="PTHR38926:SF64">
    <property type="entry name" value="F-BOX DOMAIN-CONTAINING PROTEIN"/>
    <property type="match status" value="1"/>
</dbReference>
<dbReference type="Proteomes" id="UP000308652">
    <property type="component" value="Unassembled WGS sequence"/>
</dbReference>
<dbReference type="STRING" id="68775.A0A5C3LTS9"/>
<dbReference type="SUPFAM" id="SSF81383">
    <property type="entry name" value="F-box domain"/>
    <property type="match status" value="1"/>
</dbReference>